<keyword evidence="3" id="KW-1185">Reference proteome</keyword>
<keyword evidence="2" id="KW-0413">Isomerase</keyword>
<comment type="caution">
    <text evidence="2">The sequence shown here is derived from an EMBL/GenBank/DDBJ whole genome shotgun (WGS) entry which is preliminary data.</text>
</comment>
<feature type="domain" description="SnoaL-like" evidence="1">
    <location>
        <begin position="16"/>
        <end position="122"/>
    </location>
</feature>
<reference evidence="2" key="1">
    <citation type="submission" date="2023-07" db="EMBL/GenBank/DDBJ databases">
        <title>Sequencing the genomes of 1000 actinobacteria strains.</title>
        <authorList>
            <person name="Klenk H.-P."/>
        </authorList>
    </citation>
    <scope>NUCLEOTIDE SEQUENCE</scope>
    <source>
        <strain evidence="2">DSM 44707</strain>
    </source>
</reference>
<dbReference type="RefSeq" id="WP_310369270.1">
    <property type="nucleotide sequence ID" value="NZ_JAVDYB010000001.1"/>
</dbReference>
<dbReference type="EMBL" id="JAVDYB010000001">
    <property type="protein sequence ID" value="MDR7277068.1"/>
    <property type="molecule type" value="Genomic_DNA"/>
</dbReference>
<organism evidence="2 3">
    <name type="scientific">Catenuloplanes atrovinosus</name>
    <dbReference type="NCBI Taxonomy" id="137266"/>
    <lineage>
        <taxon>Bacteria</taxon>
        <taxon>Bacillati</taxon>
        <taxon>Actinomycetota</taxon>
        <taxon>Actinomycetes</taxon>
        <taxon>Micromonosporales</taxon>
        <taxon>Micromonosporaceae</taxon>
        <taxon>Catenuloplanes</taxon>
    </lineage>
</organism>
<dbReference type="AlphaFoldDB" id="A0AAE3YRE5"/>
<dbReference type="GO" id="GO:0016853">
    <property type="term" value="F:isomerase activity"/>
    <property type="evidence" value="ECO:0007669"/>
    <property type="project" value="UniProtKB-KW"/>
</dbReference>
<dbReference type="Gene3D" id="3.10.450.50">
    <property type="match status" value="1"/>
</dbReference>
<dbReference type="Proteomes" id="UP001183643">
    <property type="component" value="Unassembled WGS sequence"/>
</dbReference>
<accession>A0AAE3YRE5</accession>
<dbReference type="InterPro" id="IPR032710">
    <property type="entry name" value="NTF2-like_dom_sf"/>
</dbReference>
<protein>
    <submittedName>
        <fullName evidence="2">Ketosteroid isomerase-like protein</fullName>
    </submittedName>
</protein>
<dbReference type="Pfam" id="PF12680">
    <property type="entry name" value="SnoaL_2"/>
    <property type="match status" value="1"/>
</dbReference>
<evidence type="ECO:0000313" key="3">
    <source>
        <dbReference type="Proteomes" id="UP001183643"/>
    </source>
</evidence>
<dbReference type="SUPFAM" id="SSF54427">
    <property type="entry name" value="NTF2-like"/>
    <property type="match status" value="1"/>
</dbReference>
<evidence type="ECO:0000259" key="1">
    <source>
        <dbReference type="Pfam" id="PF12680"/>
    </source>
</evidence>
<gene>
    <name evidence="2" type="ORF">J2S41_003846</name>
</gene>
<name>A0AAE3YRE5_9ACTN</name>
<dbReference type="InterPro" id="IPR037401">
    <property type="entry name" value="SnoaL-like"/>
</dbReference>
<proteinExistence type="predicted"/>
<sequence>MSDDDSVRRATQHVFRDHLDLLAAGRGEDWVDLFTEDGAVEFPYAPAGYPARVAGRQRLLAHVTSFAENFRVTFSEPRFHDTVDPTLVIAEVSGTGVARRTGRPYHQAFICVVETTGGRMSRFVDYWNPQVVADALGGTDGMVSAFTTR</sequence>
<evidence type="ECO:0000313" key="2">
    <source>
        <dbReference type="EMBL" id="MDR7277068.1"/>
    </source>
</evidence>